<dbReference type="Pfam" id="PF05402">
    <property type="entry name" value="PqqD"/>
    <property type="match status" value="1"/>
</dbReference>
<accession>A0A6G9YEZ9</accession>
<dbReference type="EMBL" id="CP046172">
    <property type="protein sequence ID" value="QIS11573.1"/>
    <property type="molecule type" value="Genomic_DNA"/>
</dbReference>
<dbReference type="InterPro" id="IPR008792">
    <property type="entry name" value="PQQD"/>
</dbReference>
<evidence type="ECO:0000313" key="5">
    <source>
        <dbReference type="EMBL" id="QIS11573.1"/>
    </source>
</evidence>
<comment type="subunit">
    <text evidence="2">Monomer. Interacts with PqqE.</text>
</comment>
<dbReference type="GO" id="GO:0018189">
    <property type="term" value="P:pyrroloquinoline quinone biosynthetic process"/>
    <property type="evidence" value="ECO:0007669"/>
    <property type="project" value="UniProtKB-UniPathway"/>
</dbReference>
<evidence type="ECO:0000256" key="1">
    <source>
        <dbReference type="ARBA" id="ARBA00004886"/>
    </source>
</evidence>
<evidence type="ECO:0000256" key="3">
    <source>
        <dbReference type="ARBA" id="ARBA00022905"/>
    </source>
</evidence>
<evidence type="ECO:0000256" key="4">
    <source>
        <dbReference type="SAM" id="MobiDB-lite"/>
    </source>
</evidence>
<keyword evidence="6" id="KW-1185">Reference proteome</keyword>
<evidence type="ECO:0000313" key="6">
    <source>
        <dbReference type="Proteomes" id="UP000503540"/>
    </source>
</evidence>
<dbReference type="InterPro" id="IPR022479">
    <property type="entry name" value="PqqD_bac"/>
</dbReference>
<sequence>MRCAAGRSRRAGLLHGGGEEPRMTGLPEPNVPRLRPGVRLTRDPARGTLALLPEGVVVLNDTAAAVLALCDGASSVGRIVERLGAEFEGVRAEDVTELLDRLAQRRVVTLSD</sequence>
<keyword evidence="3" id="KW-0884">PQQ biosynthesis</keyword>
<dbReference type="GO" id="GO:0048038">
    <property type="term" value="F:quinone binding"/>
    <property type="evidence" value="ECO:0007669"/>
    <property type="project" value="InterPro"/>
</dbReference>
<protein>
    <submittedName>
        <fullName evidence="5">Pyrroloquinoline quinone biosynthesis peptide chaperone PqqD</fullName>
    </submittedName>
</protein>
<organism evidence="5 6">
    <name type="scientific">Nocardia arthritidis</name>
    <dbReference type="NCBI Taxonomy" id="228602"/>
    <lineage>
        <taxon>Bacteria</taxon>
        <taxon>Bacillati</taxon>
        <taxon>Actinomycetota</taxon>
        <taxon>Actinomycetes</taxon>
        <taxon>Mycobacteriales</taxon>
        <taxon>Nocardiaceae</taxon>
        <taxon>Nocardia</taxon>
    </lineage>
</organism>
<dbReference type="Proteomes" id="UP000503540">
    <property type="component" value="Chromosome"/>
</dbReference>
<dbReference type="UniPathway" id="UPA00539"/>
<dbReference type="Gene3D" id="1.10.10.1150">
    <property type="entry name" value="Coenzyme PQQ synthesis protein D (PqqD)"/>
    <property type="match status" value="1"/>
</dbReference>
<feature type="region of interest" description="Disordered" evidence="4">
    <location>
        <begin position="1"/>
        <end position="36"/>
    </location>
</feature>
<dbReference type="InterPro" id="IPR041881">
    <property type="entry name" value="PqqD_sf"/>
</dbReference>
<proteinExistence type="predicted"/>
<reference evidence="5 6" key="1">
    <citation type="journal article" date="2019" name="ACS Chem. Biol.">
        <title>Identification and Mobilization of a Cryptic Antibiotic Biosynthesis Gene Locus from a Human-Pathogenic Nocardia Isolate.</title>
        <authorList>
            <person name="Herisse M."/>
            <person name="Ishida K."/>
            <person name="Porter J.L."/>
            <person name="Howden B."/>
            <person name="Hertweck C."/>
            <person name="Stinear T.P."/>
            <person name="Pidot S.J."/>
        </authorList>
    </citation>
    <scope>NUCLEOTIDE SEQUENCE [LARGE SCALE GENOMIC DNA]</scope>
    <source>
        <strain evidence="5 6">AUSMDU00012717</strain>
    </source>
</reference>
<evidence type="ECO:0000256" key="2">
    <source>
        <dbReference type="ARBA" id="ARBA00011741"/>
    </source>
</evidence>
<dbReference type="NCBIfam" id="TIGR03859">
    <property type="entry name" value="PQQ_PqqD"/>
    <property type="match status" value="1"/>
</dbReference>
<name>A0A6G9YEZ9_9NOCA</name>
<dbReference type="AlphaFoldDB" id="A0A6G9YEZ9"/>
<dbReference type="KEGG" id="nah:F5544_18495"/>
<comment type="pathway">
    <text evidence="1">Cofactor biosynthesis; pyrroloquinoline quinone biosynthesis.</text>
</comment>
<gene>
    <name evidence="5" type="primary">pqqD</name>
    <name evidence="5" type="ORF">F5544_18495</name>
</gene>